<dbReference type="Gene3D" id="2.60.40.1120">
    <property type="entry name" value="Carboxypeptidase-like, regulatory domain"/>
    <property type="match status" value="1"/>
</dbReference>
<dbReference type="GO" id="GO:0044718">
    <property type="term" value="P:siderophore transmembrane transport"/>
    <property type="evidence" value="ECO:0007669"/>
    <property type="project" value="TreeGrafter"/>
</dbReference>
<keyword evidence="5" id="KW-0732">Signal</keyword>
<keyword evidence="4 10" id="KW-0812">Transmembrane</keyword>
<dbReference type="InterPro" id="IPR036942">
    <property type="entry name" value="Beta-barrel_TonB_sf"/>
</dbReference>
<name>A0A5P2G9T5_9BACT</name>
<dbReference type="Pfam" id="PF07715">
    <property type="entry name" value="Plug"/>
    <property type="match status" value="1"/>
</dbReference>
<dbReference type="OrthoDB" id="9795928at2"/>
<dbReference type="Gene3D" id="2.40.170.20">
    <property type="entry name" value="TonB-dependent receptor, beta-barrel domain"/>
    <property type="match status" value="1"/>
</dbReference>
<evidence type="ECO:0000256" key="8">
    <source>
        <dbReference type="ARBA" id="ARBA00023170"/>
    </source>
</evidence>
<dbReference type="KEGG" id="arac:E0W69_015280"/>
<gene>
    <name evidence="14" type="ORF">E0W69_015280</name>
</gene>
<dbReference type="PANTHER" id="PTHR30069:SF29">
    <property type="entry name" value="HEMOGLOBIN AND HEMOGLOBIN-HAPTOGLOBIN-BINDING PROTEIN 1-RELATED"/>
    <property type="match status" value="1"/>
</dbReference>
<evidence type="ECO:0000256" key="11">
    <source>
        <dbReference type="RuleBase" id="RU003357"/>
    </source>
</evidence>
<dbReference type="PROSITE" id="PS52016">
    <property type="entry name" value="TONB_DEPENDENT_REC_3"/>
    <property type="match status" value="1"/>
</dbReference>
<evidence type="ECO:0000256" key="5">
    <source>
        <dbReference type="ARBA" id="ARBA00022729"/>
    </source>
</evidence>
<protein>
    <submittedName>
        <fullName evidence="14">TonB-dependent receptor</fullName>
    </submittedName>
</protein>
<keyword evidence="2 10" id="KW-0813">Transport</keyword>
<evidence type="ECO:0000256" key="2">
    <source>
        <dbReference type="ARBA" id="ARBA00022448"/>
    </source>
</evidence>
<evidence type="ECO:0000259" key="13">
    <source>
        <dbReference type="Pfam" id="PF07715"/>
    </source>
</evidence>
<comment type="subcellular location">
    <subcellularLocation>
        <location evidence="1 10">Cell outer membrane</location>
        <topology evidence="1 10">Multi-pass membrane protein</topology>
    </subcellularLocation>
</comment>
<dbReference type="EMBL" id="CP044016">
    <property type="protein sequence ID" value="QES89963.1"/>
    <property type="molecule type" value="Genomic_DNA"/>
</dbReference>
<keyword evidence="8 14" id="KW-0675">Receptor</keyword>
<evidence type="ECO:0000256" key="9">
    <source>
        <dbReference type="ARBA" id="ARBA00023237"/>
    </source>
</evidence>
<dbReference type="InterPro" id="IPR039426">
    <property type="entry name" value="TonB-dep_rcpt-like"/>
</dbReference>
<dbReference type="Gene3D" id="2.170.130.10">
    <property type="entry name" value="TonB-dependent receptor, plug domain"/>
    <property type="match status" value="1"/>
</dbReference>
<evidence type="ECO:0000259" key="12">
    <source>
        <dbReference type="Pfam" id="PF00593"/>
    </source>
</evidence>
<proteinExistence type="inferred from homology"/>
<evidence type="ECO:0000256" key="7">
    <source>
        <dbReference type="ARBA" id="ARBA00023136"/>
    </source>
</evidence>
<evidence type="ECO:0000256" key="6">
    <source>
        <dbReference type="ARBA" id="ARBA00023077"/>
    </source>
</evidence>
<evidence type="ECO:0000256" key="3">
    <source>
        <dbReference type="ARBA" id="ARBA00022452"/>
    </source>
</evidence>
<organism evidence="14 15">
    <name type="scientific">Rhizosphaericola mali</name>
    <dbReference type="NCBI Taxonomy" id="2545455"/>
    <lineage>
        <taxon>Bacteria</taxon>
        <taxon>Pseudomonadati</taxon>
        <taxon>Bacteroidota</taxon>
        <taxon>Chitinophagia</taxon>
        <taxon>Chitinophagales</taxon>
        <taxon>Chitinophagaceae</taxon>
        <taxon>Rhizosphaericola</taxon>
    </lineage>
</organism>
<dbReference type="InterPro" id="IPR008969">
    <property type="entry name" value="CarboxyPept-like_regulatory"/>
</dbReference>
<dbReference type="PANTHER" id="PTHR30069">
    <property type="entry name" value="TONB-DEPENDENT OUTER MEMBRANE RECEPTOR"/>
    <property type="match status" value="1"/>
</dbReference>
<keyword evidence="15" id="KW-1185">Reference proteome</keyword>
<dbReference type="CDD" id="cd01347">
    <property type="entry name" value="ligand_gated_channel"/>
    <property type="match status" value="1"/>
</dbReference>
<accession>A0A5P2G9T5</accession>
<reference evidence="14 15" key="1">
    <citation type="submission" date="2019-09" db="EMBL/GenBank/DDBJ databases">
        <title>Complete genome sequence of Arachidicoccus sp. B3-10 isolated from apple orchard soil.</title>
        <authorList>
            <person name="Kim H.S."/>
            <person name="Han K.-I."/>
            <person name="Suh M.K."/>
            <person name="Lee K.C."/>
            <person name="Eom M.K."/>
            <person name="Kim J.-S."/>
            <person name="Kang S.W."/>
            <person name="Sin Y."/>
            <person name="Lee J.-S."/>
        </authorList>
    </citation>
    <scope>NUCLEOTIDE SEQUENCE [LARGE SCALE GENOMIC DNA]</scope>
    <source>
        <strain evidence="14 15">B3-10</strain>
    </source>
</reference>
<evidence type="ECO:0000256" key="4">
    <source>
        <dbReference type="ARBA" id="ARBA00022692"/>
    </source>
</evidence>
<keyword evidence="6 11" id="KW-0798">TonB box</keyword>
<dbReference type="Proteomes" id="UP000292424">
    <property type="component" value="Chromosome"/>
</dbReference>
<keyword evidence="3 10" id="KW-1134">Transmembrane beta strand</keyword>
<evidence type="ECO:0000256" key="10">
    <source>
        <dbReference type="PROSITE-ProRule" id="PRU01360"/>
    </source>
</evidence>
<evidence type="ECO:0000313" key="14">
    <source>
        <dbReference type="EMBL" id="QES89963.1"/>
    </source>
</evidence>
<dbReference type="SUPFAM" id="SSF56935">
    <property type="entry name" value="Porins"/>
    <property type="match status" value="1"/>
</dbReference>
<sequence length="804" mass="89190">MNFKKPVLISSFLIIMQSGFSQKNTTNPIDISGKVLDISNNLPIRNATILIHELNISTLTDSLGEYHLHVNKKGMYLFEISASDFASTAENIQVNNDISRNFAISPSVLEQNAVIVTGVAAAISAKRNPQPTVSVSKKDLLRSTSTNIMQAIAENVPGVSILTTGPAIAKPFIRGLGYNRVLTINDGVRQEGQQWGDEHGIEIDDYSVQKVEVLKGPASLMYGSDALAGVINISSQLPAPEGTINANATSEYQTNNLLRGFYGNISGTKHGFSFNAYGSYKGAEDYRNKYDGRVFNSKFYNKNYGGMLGYQGNWGHSRLLLTNFDQHIGMVEGERDETTGQFIKDLPDGETAIATNSDFSKIKPEIPYQHVKHFKVTSDNQFKIGQGSLDAIIGWQRNQRQEFGDAAAFYTPDAYFDLKTLTYTFRYHLPSMGNWKTVVGTNGMQQNNKNRAEEVLIPDYNLFDIGGFAVTQYIKNKFTFTGGLRYDTRHVHGKEMSDPDDPSETKFHNLSKNFSNVSGSAGVSYEVSKSTVLKFNISRGFRAPNMAELASNGAHEGTLRYEIGNTNLKSEKSLQFDGGVEVNTEHISLNASLYYNHINDFIFYQRVQNAAGGDSTMVDENGGTINVYQFNQHDANLFGGEFTIDIHPHPLDWLHFENSFAYTRAKFTNAIDNSKNIPDIPAAHYVAQLKGNFLKEGKTIRNLYVGVTSDYTFAQNDAFTGFDTETKTGDYWLVNASVGADISHNGKTMFSIFLNGENLGNVAYQSHLSRLKYLATNNATGRMGVFGMGRNFSIKVNVPLTWNW</sequence>
<dbReference type="InterPro" id="IPR012910">
    <property type="entry name" value="Plug_dom"/>
</dbReference>
<evidence type="ECO:0000313" key="15">
    <source>
        <dbReference type="Proteomes" id="UP000292424"/>
    </source>
</evidence>
<dbReference type="InterPro" id="IPR037066">
    <property type="entry name" value="Plug_dom_sf"/>
</dbReference>
<dbReference type="SUPFAM" id="SSF49464">
    <property type="entry name" value="Carboxypeptidase regulatory domain-like"/>
    <property type="match status" value="1"/>
</dbReference>
<dbReference type="AlphaFoldDB" id="A0A5P2G9T5"/>
<keyword evidence="9 10" id="KW-0998">Cell outer membrane</keyword>
<comment type="similarity">
    <text evidence="10 11">Belongs to the TonB-dependent receptor family.</text>
</comment>
<feature type="domain" description="TonB-dependent receptor plug" evidence="13">
    <location>
        <begin position="126"/>
        <end position="230"/>
    </location>
</feature>
<evidence type="ECO:0000256" key="1">
    <source>
        <dbReference type="ARBA" id="ARBA00004571"/>
    </source>
</evidence>
<dbReference type="Pfam" id="PF00593">
    <property type="entry name" value="TonB_dep_Rec_b-barrel"/>
    <property type="match status" value="1"/>
</dbReference>
<dbReference type="GO" id="GO:0009279">
    <property type="term" value="C:cell outer membrane"/>
    <property type="evidence" value="ECO:0007669"/>
    <property type="project" value="UniProtKB-SubCell"/>
</dbReference>
<feature type="domain" description="TonB-dependent receptor-like beta-barrel" evidence="12">
    <location>
        <begin position="247"/>
        <end position="759"/>
    </location>
</feature>
<dbReference type="GO" id="GO:0015344">
    <property type="term" value="F:siderophore uptake transmembrane transporter activity"/>
    <property type="evidence" value="ECO:0007669"/>
    <property type="project" value="TreeGrafter"/>
</dbReference>
<dbReference type="Pfam" id="PF13715">
    <property type="entry name" value="CarbopepD_reg_2"/>
    <property type="match status" value="1"/>
</dbReference>
<keyword evidence="7 10" id="KW-0472">Membrane</keyword>
<dbReference type="InterPro" id="IPR000531">
    <property type="entry name" value="Beta-barrel_TonB"/>
</dbReference>